<name>A0A1H0ANT8_9ACTN</name>
<dbReference type="RefSeq" id="WP_281241969.1">
    <property type="nucleotide sequence ID" value="NZ_FNHE01000017.1"/>
</dbReference>
<evidence type="ECO:0000313" key="2">
    <source>
        <dbReference type="EMBL" id="SDN35232.1"/>
    </source>
</evidence>
<dbReference type="EMBL" id="FNHE01000017">
    <property type="protein sequence ID" value="SDN35232.1"/>
    <property type="molecule type" value="Genomic_DNA"/>
</dbReference>
<gene>
    <name evidence="2" type="ORF">SAMN05660642_04641</name>
</gene>
<protein>
    <submittedName>
        <fullName evidence="2">Uncharacterized protein</fullName>
    </submittedName>
</protein>
<keyword evidence="1" id="KW-1133">Transmembrane helix</keyword>
<evidence type="ECO:0000256" key="1">
    <source>
        <dbReference type="SAM" id="Phobius"/>
    </source>
</evidence>
<accession>A0A1H0ANT8</accession>
<evidence type="ECO:0000313" key="3">
    <source>
        <dbReference type="Proteomes" id="UP000198680"/>
    </source>
</evidence>
<dbReference type="AlphaFoldDB" id="A0A1H0ANT8"/>
<feature type="transmembrane region" description="Helical" evidence="1">
    <location>
        <begin position="6"/>
        <end position="29"/>
    </location>
</feature>
<organism evidence="2 3">
    <name type="scientific">Geodermatophilus siccatus</name>
    <dbReference type="NCBI Taxonomy" id="1137991"/>
    <lineage>
        <taxon>Bacteria</taxon>
        <taxon>Bacillati</taxon>
        <taxon>Actinomycetota</taxon>
        <taxon>Actinomycetes</taxon>
        <taxon>Geodermatophilales</taxon>
        <taxon>Geodermatophilaceae</taxon>
        <taxon>Geodermatophilus</taxon>
    </lineage>
</organism>
<keyword evidence="1" id="KW-0812">Transmembrane</keyword>
<sequence length="41" mass="4459">MTFLSWIILSAIGLALLYALITAAVSGGIRHAKSKERRSKD</sequence>
<reference evidence="3" key="1">
    <citation type="submission" date="2016-10" db="EMBL/GenBank/DDBJ databases">
        <authorList>
            <person name="Varghese N."/>
            <person name="Submissions S."/>
        </authorList>
    </citation>
    <scope>NUCLEOTIDE SEQUENCE [LARGE SCALE GENOMIC DNA]</scope>
    <source>
        <strain evidence="3">DSM 45419</strain>
    </source>
</reference>
<keyword evidence="1" id="KW-0472">Membrane</keyword>
<dbReference type="Proteomes" id="UP000198680">
    <property type="component" value="Unassembled WGS sequence"/>
</dbReference>
<keyword evidence="3" id="KW-1185">Reference proteome</keyword>
<proteinExistence type="predicted"/>